<feature type="region of interest" description="Disordered" evidence="1">
    <location>
        <begin position="1"/>
        <end position="41"/>
    </location>
</feature>
<comment type="caution">
    <text evidence="2">The sequence shown here is derived from an EMBL/GenBank/DDBJ whole genome shotgun (WGS) entry which is preliminary data.</text>
</comment>
<gene>
    <name evidence="2" type="ORF">SEMRO_54_G031830.1</name>
</gene>
<evidence type="ECO:0000256" key="1">
    <source>
        <dbReference type="SAM" id="MobiDB-lite"/>
    </source>
</evidence>
<reference evidence="2" key="1">
    <citation type="submission" date="2020-06" db="EMBL/GenBank/DDBJ databases">
        <authorList>
            <consortium name="Plant Systems Biology data submission"/>
        </authorList>
    </citation>
    <scope>NUCLEOTIDE SEQUENCE</scope>
    <source>
        <strain evidence="2">D6</strain>
    </source>
</reference>
<dbReference type="Proteomes" id="UP001153069">
    <property type="component" value="Unassembled WGS sequence"/>
</dbReference>
<proteinExistence type="predicted"/>
<evidence type="ECO:0000313" key="2">
    <source>
        <dbReference type="EMBL" id="CAB9499124.1"/>
    </source>
</evidence>
<keyword evidence="3" id="KW-1185">Reference proteome</keyword>
<evidence type="ECO:0000313" key="3">
    <source>
        <dbReference type="Proteomes" id="UP001153069"/>
    </source>
</evidence>
<protein>
    <submittedName>
        <fullName evidence="2">Uncharacterized protein</fullName>
    </submittedName>
</protein>
<name>A0A9N8DE90_9STRA</name>
<accession>A0A9N8DE90</accession>
<dbReference type="EMBL" id="CAICTM010000053">
    <property type="protein sequence ID" value="CAB9499124.1"/>
    <property type="molecule type" value="Genomic_DNA"/>
</dbReference>
<dbReference type="AlphaFoldDB" id="A0A9N8DE90"/>
<organism evidence="2 3">
    <name type="scientific">Seminavis robusta</name>
    <dbReference type="NCBI Taxonomy" id="568900"/>
    <lineage>
        <taxon>Eukaryota</taxon>
        <taxon>Sar</taxon>
        <taxon>Stramenopiles</taxon>
        <taxon>Ochrophyta</taxon>
        <taxon>Bacillariophyta</taxon>
        <taxon>Bacillariophyceae</taxon>
        <taxon>Bacillariophycidae</taxon>
        <taxon>Naviculales</taxon>
        <taxon>Naviculaceae</taxon>
        <taxon>Seminavis</taxon>
    </lineage>
</organism>
<sequence>MMMEVETEEKDTRASPPLDDNEAKEKKIPSPWQSPFKDPANSSNDMVLLTPTASNCEPLALALHQVASTMSRNHNRGRPLWSSASHNGHVGGRLDHKVVATLERTLERQKSKSSSRRAKPHLVHVVTVGTTMIQQPQTRSIVAQADHIAVVLSSEDVLTWLAQESAKTNNPRNFKPPPVDHHPLVEECLQHYLSNPSDAILLQRISIVLLIRPTEDSEMMESLVSTWKAHTKNTVSIDSFVCRPEEPSSCHMVAKMLWTRLHQSRSPDETQLSQLLRSAYP</sequence>